<protein>
    <submittedName>
        <fullName evidence="1">Uncharacterized protein</fullName>
    </submittedName>
</protein>
<proteinExistence type="predicted"/>
<dbReference type="Proteomes" id="UP000315423">
    <property type="component" value="Unassembled WGS sequence"/>
</dbReference>
<comment type="caution">
    <text evidence="1">The sequence shown here is derived from an EMBL/GenBank/DDBJ whole genome shotgun (WGS) entry which is preliminary data.</text>
</comment>
<gene>
    <name evidence="1" type="ORF">C5S46_01375</name>
</gene>
<sequence length="385" mass="43553">MGERVGQITKVPEVKLSNSNSRVRRTKRLRSMDTPVDRILFLQRTAGNQAVSRLMKSGALQAKLKIGHPGDKYEQEADRVADAVMRMPEPGVKQQAEEEELIQPKPLAEQIRPLIQRQVEPEKSTSGQAKKSAAILTYSKKISVGSVELPNQEDLNFTIATVLGESSANGPINEKIGIAMVIRNRVESKWDNKLTFRDIILNTGVYGNPSKNALARLAELYLNKTPDTLVKFKKIVDQAHRERVMRHSDRSYLKTGSGFKIFVSKIEQAKMATEFVIEKSTYEPTLAILAKEATWWGGEIDLWDSKACKIWKHGTRVMNNKLVFVVSQEFGKTYFLKETKKISDKNNRNKEITKSKKFLCSELARITACTKKKIIKNNPGCKYLI</sequence>
<organism evidence="1 2">
    <name type="scientific">Candidatus Methanomarinus sp</name>
    <dbReference type="NCBI Taxonomy" id="3386244"/>
    <lineage>
        <taxon>Archaea</taxon>
        <taxon>Methanobacteriati</taxon>
        <taxon>Methanobacteriota</taxon>
        <taxon>Stenosarchaea group</taxon>
        <taxon>Methanomicrobia</taxon>
        <taxon>Methanosarcinales</taxon>
        <taxon>ANME-2 cluster</taxon>
        <taxon>Candidatus Methanocomedenaceae</taxon>
        <taxon>Candidatus Methanomarinus</taxon>
    </lineage>
</organism>
<accession>A0AC61SC97</accession>
<name>A0AC61SC97_9EURY</name>
<evidence type="ECO:0000313" key="1">
    <source>
        <dbReference type="EMBL" id="TKY92296.1"/>
    </source>
</evidence>
<reference evidence="1" key="1">
    <citation type="submission" date="2018-09" db="EMBL/GenBank/DDBJ databases">
        <title>A genomic encyclopedia of anaerobic methanotrophic archaea.</title>
        <authorList>
            <person name="Skennerton C.T."/>
            <person name="Chadwick G.L."/>
            <person name="Laso-Perez R."/>
            <person name="Leu A.O."/>
            <person name="Speth D.R."/>
            <person name="Yu H."/>
            <person name="Morgan-Lang C."/>
            <person name="Hatzenpichler R."/>
            <person name="Goudeau D."/>
            <person name="Malmstrom R."/>
            <person name="Woyke T."/>
            <person name="Hallam S."/>
            <person name="Tyson G.W."/>
            <person name="Wegener G."/>
            <person name="Boetius A."/>
            <person name="Orphan V.J."/>
        </authorList>
    </citation>
    <scope>NUCLEOTIDE SEQUENCE</scope>
    <source>
        <strain evidence="1">CONS3730D10UFb2</strain>
    </source>
</reference>
<dbReference type="EMBL" id="QYBA01000043">
    <property type="protein sequence ID" value="TKY92296.1"/>
    <property type="molecule type" value="Genomic_DNA"/>
</dbReference>
<evidence type="ECO:0000313" key="2">
    <source>
        <dbReference type="Proteomes" id="UP000315423"/>
    </source>
</evidence>